<keyword evidence="3" id="KW-1185">Reference proteome</keyword>
<organism evidence="3 4">
    <name type="scientific">Priapulus caudatus</name>
    <name type="common">Priapulid worm</name>
    <dbReference type="NCBI Taxonomy" id="37621"/>
    <lineage>
        <taxon>Eukaryota</taxon>
        <taxon>Metazoa</taxon>
        <taxon>Ecdysozoa</taxon>
        <taxon>Scalidophora</taxon>
        <taxon>Priapulida</taxon>
        <taxon>Priapulimorpha</taxon>
        <taxon>Priapulimorphida</taxon>
        <taxon>Priapulidae</taxon>
        <taxon>Priapulus</taxon>
    </lineage>
</organism>
<sequence>MTLVGRPNHGFTRLPLWRAADRENEESETLFPRQPLTRVTARHASLLDRAQCVGTLKPVSDNVDSVRPQLRAALETWHVAFAPDRSCFVWASGRKITIVPWSRESRAPDLSHVQQSLTFDCGEVVWGLAVTRADKASASNMKKNWACRFNFAQAPVLAVGLQNGHIKIYDLETGRVVYMRIWDLLGEEEPTRVAEVEAGTSMKFSPDGSTVALGTREGHVHFWRVPETMAPLRHLCRMTIRRHVPAAAVANLEMPNAIKNYLAYLTM</sequence>
<evidence type="ECO:0000256" key="1">
    <source>
        <dbReference type="ARBA" id="ARBA00022786"/>
    </source>
</evidence>
<proteinExistence type="predicted"/>
<evidence type="ECO:0000313" key="3">
    <source>
        <dbReference type="Proteomes" id="UP000695022"/>
    </source>
</evidence>
<dbReference type="SMART" id="SM00969">
    <property type="entry name" value="SOCS_box"/>
    <property type="match status" value="1"/>
</dbReference>
<dbReference type="RefSeq" id="XP_014664000.1">
    <property type="nucleotide sequence ID" value="XM_014808514.1"/>
</dbReference>
<dbReference type="SMART" id="SM00253">
    <property type="entry name" value="SOCS"/>
    <property type="match status" value="1"/>
</dbReference>
<feature type="domain" description="SOCS box" evidence="2">
    <location>
        <begin position="231"/>
        <end position="267"/>
    </location>
</feature>
<dbReference type="Proteomes" id="UP000695022">
    <property type="component" value="Unplaced"/>
</dbReference>
<accession>A0ABM1DVM9</accession>
<dbReference type="SUPFAM" id="SSF158235">
    <property type="entry name" value="SOCS box-like"/>
    <property type="match status" value="1"/>
</dbReference>
<name>A0ABM1DVM9_PRICU</name>
<dbReference type="InterPro" id="IPR015943">
    <property type="entry name" value="WD40/YVTN_repeat-like_dom_sf"/>
</dbReference>
<dbReference type="Pfam" id="PF07525">
    <property type="entry name" value="SOCS_box"/>
    <property type="match status" value="1"/>
</dbReference>
<dbReference type="InterPro" id="IPR001496">
    <property type="entry name" value="SOCS_box"/>
</dbReference>
<keyword evidence="1" id="KW-0833">Ubl conjugation pathway</keyword>
<dbReference type="SUPFAM" id="SSF50978">
    <property type="entry name" value="WD40 repeat-like"/>
    <property type="match status" value="1"/>
</dbReference>
<evidence type="ECO:0000313" key="4">
    <source>
        <dbReference type="RefSeq" id="XP_014664000.1"/>
    </source>
</evidence>
<dbReference type="Gene3D" id="2.130.10.10">
    <property type="entry name" value="YVTN repeat-like/Quinoprotein amine dehydrogenase"/>
    <property type="match status" value="1"/>
</dbReference>
<dbReference type="Gene3D" id="1.10.750.20">
    <property type="entry name" value="SOCS box"/>
    <property type="match status" value="1"/>
</dbReference>
<dbReference type="PANTHER" id="PTHR15622:SF2">
    <property type="entry name" value="U4_U6 SMALL NUCLEAR RIBONUCLEOPROTEIN PRP4"/>
    <property type="match status" value="1"/>
</dbReference>
<dbReference type="PANTHER" id="PTHR15622">
    <property type="entry name" value="WD40 REPEAT PROTEIN"/>
    <property type="match status" value="1"/>
</dbReference>
<gene>
    <name evidence="4" type="primary">LOC106806540</name>
</gene>
<dbReference type="PROSITE" id="PS50225">
    <property type="entry name" value="SOCS"/>
    <property type="match status" value="1"/>
</dbReference>
<dbReference type="InterPro" id="IPR036322">
    <property type="entry name" value="WD40_repeat_dom_sf"/>
</dbReference>
<protein>
    <submittedName>
        <fullName evidence="4">WD repeat and SOCS box-containing protein 1-like</fullName>
    </submittedName>
</protein>
<dbReference type="InterPro" id="IPR051983">
    <property type="entry name" value="WSB_SOCS-box_domain"/>
</dbReference>
<evidence type="ECO:0000259" key="2">
    <source>
        <dbReference type="PROSITE" id="PS50225"/>
    </source>
</evidence>
<reference evidence="4" key="1">
    <citation type="submission" date="2025-08" db="UniProtKB">
        <authorList>
            <consortium name="RefSeq"/>
        </authorList>
    </citation>
    <scope>IDENTIFICATION</scope>
</reference>
<dbReference type="InterPro" id="IPR036036">
    <property type="entry name" value="SOCS_box-like_dom_sf"/>
</dbReference>
<dbReference type="GeneID" id="106806540"/>